<dbReference type="GO" id="GO:0042392">
    <property type="term" value="F:sphingosine-1-phosphate phosphatase activity"/>
    <property type="evidence" value="ECO:0007669"/>
    <property type="project" value="TreeGrafter"/>
</dbReference>
<keyword evidence="2" id="KW-0472">Membrane</keyword>
<feature type="transmembrane region" description="Helical" evidence="2">
    <location>
        <begin position="89"/>
        <end position="110"/>
    </location>
</feature>
<dbReference type="SMART" id="SM00014">
    <property type="entry name" value="acidPPc"/>
    <property type="match status" value="1"/>
</dbReference>
<dbReference type="EMBL" id="OE000031">
    <property type="protein sequence ID" value="CAD7452067.1"/>
    <property type="molecule type" value="Genomic_DNA"/>
</dbReference>
<dbReference type="Pfam" id="PF01569">
    <property type="entry name" value="PAP2"/>
    <property type="match status" value="1"/>
</dbReference>
<accession>A0A7R9FG31</accession>
<evidence type="ECO:0000313" key="4">
    <source>
        <dbReference type="EMBL" id="CAD7452067.1"/>
    </source>
</evidence>
<dbReference type="CDD" id="cd03391">
    <property type="entry name" value="PAP2_containing_2_like"/>
    <property type="match status" value="1"/>
</dbReference>
<organism evidence="4">
    <name type="scientific">Timema tahoe</name>
    <dbReference type="NCBI Taxonomy" id="61484"/>
    <lineage>
        <taxon>Eukaryota</taxon>
        <taxon>Metazoa</taxon>
        <taxon>Ecdysozoa</taxon>
        <taxon>Arthropoda</taxon>
        <taxon>Hexapoda</taxon>
        <taxon>Insecta</taxon>
        <taxon>Pterygota</taxon>
        <taxon>Neoptera</taxon>
        <taxon>Polyneoptera</taxon>
        <taxon>Phasmatodea</taxon>
        <taxon>Timematodea</taxon>
        <taxon>Timematoidea</taxon>
        <taxon>Timematidae</taxon>
        <taxon>Timema</taxon>
    </lineage>
</organism>
<feature type="compositionally biased region" description="Polar residues" evidence="1">
    <location>
        <begin position="415"/>
        <end position="426"/>
    </location>
</feature>
<feature type="transmembrane region" description="Helical" evidence="2">
    <location>
        <begin position="122"/>
        <end position="140"/>
    </location>
</feature>
<name>A0A7R9FG31_9NEOP</name>
<evidence type="ECO:0000256" key="2">
    <source>
        <dbReference type="SAM" id="Phobius"/>
    </source>
</evidence>
<feature type="compositionally biased region" description="Polar residues" evidence="1">
    <location>
        <begin position="435"/>
        <end position="447"/>
    </location>
</feature>
<reference evidence="4" key="1">
    <citation type="submission" date="2020-11" db="EMBL/GenBank/DDBJ databases">
        <authorList>
            <person name="Tran Van P."/>
        </authorList>
    </citation>
    <scope>NUCLEOTIDE SEQUENCE</scope>
</reference>
<feature type="transmembrane region" description="Helical" evidence="2">
    <location>
        <begin position="211"/>
        <end position="233"/>
    </location>
</feature>
<dbReference type="InterPro" id="IPR000326">
    <property type="entry name" value="PAP2/HPO"/>
</dbReference>
<dbReference type="InterPro" id="IPR036938">
    <property type="entry name" value="PAP2/HPO_sf"/>
</dbReference>
<evidence type="ECO:0000259" key="3">
    <source>
        <dbReference type="SMART" id="SM00014"/>
    </source>
</evidence>
<dbReference type="AlphaFoldDB" id="A0A7R9FG31"/>
<gene>
    <name evidence="4" type="ORF">TTEB3V08_LOCUS257</name>
</gene>
<keyword evidence="2" id="KW-1133">Transmembrane helix</keyword>
<dbReference type="SUPFAM" id="SSF48317">
    <property type="entry name" value="Acid phosphatase/Vanadium-dependent haloperoxidase"/>
    <property type="match status" value="1"/>
</dbReference>
<dbReference type="PANTHER" id="PTHR14969:SF13">
    <property type="entry name" value="AT30094P"/>
    <property type="match status" value="1"/>
</dbReference>
<feature type="domain" description="Phosphatidic acid phosphatase type 2/haloperoxidase" evidence="3">
    <location>
        <begin position="121"/>
        <end position="229"/>
    </location>
</feature>
<keyword evidence="2" id="KW-0812">Transmembrane</keyword>
<protein>
    <recommendedName>
        <fullName evidence="3">Phosphatidic acid phosphatase type 2/haloperoxidase domain-containing protein</fullName>
    </recommendedName>
</protein>
<sequence>MLKFERSTISQHSLPSGLHVIGLELSRDQLSALLAFYSERVNPQKMGGKRVIPGPLQKLLSADVYLTDKFCYFANNFLPLRSLRVHYKLLEVSCHGIPWLCVWIGLIWWLDRPNLYSMQVNFLIGLLLDIVFLAVIKSLVRRRRPAANRPDMFATIGPDKFSFPSGHASRSVFVAYFFIHLWPLSILTIPPLLAWVTSVCLSRILLRRHHLLDILCGVLLGLFEGILIGWLWLSQESSTWVVSWLSDEKLEGISPAPFLVFLYSDNVVQVVVAQVSLGGRHTHVFFPARKNVGPSLSNHEGKTVCRWMLSCATIECGKFCEAFLLQPYLRTGHQHMMPCHKDGRTMQLQASNSDLVAKVNDLGGCIEVHNMRSGASSDDIYIPKLWYYDLSFTVDQEIPRQSASSIPGEERESTESGQGENNNSNAELPDKDGPMNTQVPGSRNFKSGNPDDQLESLEFKF</sequence>
<dbReference type="PANTHER" id="PTHR14969">
    <property type="entry name" value="SPHINGOSINE-1-PHOSPHATE PHOSPHOHYDROLASE"/>
    <property type="match status" value="1"/>
</dbReference>
<feature type="transmembrane region" description="Helical" evidence="2">
    <location>
        <begin position="185"/>
        <end position="206"/>
    </location>
</feature>
<evidence type="ECO:0000256" key="1">
    <source>
        <dbReference type="SAM" id="MobiDB-lite"/>
    </source>
</evidence>
<feature type="region of interest" description="Disordered" evidence="1">
    <location>
        <begin position="399"/>
        <end position="461"/>
    </location>
</feature>
<proteinExistence type="predicted"/>
<dbReference type="Gene3D" id="1.20.144.10">
    <property type="entry name" value="Phosphatidic acid phosphatase type 2/haloperoxidase"/>
    <property type="match status" value="1"/>
</dbReference>